<comment type="caution">
    <text evidence="2">The sequence shown here is derived from an EMBL/GenBank/DDBJ whole genome shotgun (WGS) entry which is preliminary data.</text>
</comment>
<sequence length="59" mass="6112">MEPSRPDPREDDAVARLLGRFGTYAMVLAAALWLGGNAAAAGCLVLVGLGLLAARFRVA</sequence>
<organism evidence="2 3">
    <name type="scientific">Nocardia neocaledoniensis</name>
    <dbReference type="NCBI Taxonomy" id="236511"/>
    <lineage>
        <taxon>Bacteria</taxon>
        <taxon>Bacillati</taxon>
        <taxon>Actinomycetota</taxon>
        <taxon>Actinomycetes</taxon>
        <taxon>Mycobacteriales</taxon>
        <taxon>Nocardiaceae</taxon>
        <taxon>Nocardia</taxon>
    </lineage>
</organism>
<gene>
    <name evidence="2" type="ORF">DFR69_117132</name>
</gene>
<keyword evidence="1" id="KW-0812">Transmembrane</keyword>
<proteinExistence type="predicted"/>
<dbReference type="EMBL" id="QGTL01000017">
    <property type="protein sequence ID" value="PWV68813.1"/>
    <property type="molecule type" value="Genomic_DNA"/>
</dbReference>
<dbReference type="AlphaFoldDB" id="A0A317N3J7"/>
<evidence type="ECO:0000313" key="2">
    <source>
        <dbReference type="EMBL" id="PWV68813.1"/>
    </source>
</evidence>
<evidence type="ECO:0000256" key="1">
    <source>
        <dbReference type="SAM" id="Phobius"/>
    </source>
</evidence>
<keyword evidence="1" id="KW-0472">Membrane</keyword>
<name>A0A317N3J7_9NOCA</name>
<evidence type="ECO:0000313" key="3">
    <source>
        <dbReference type="Proteomes" id="UP000246410"/>
    </source>
</evidence>
<protein>
    <submittedName>
        <fullName evidence="2">Uncharacterized protein</fullName>
    </submittedName>
</protein>
<dbReference type="RefSeq" id="WP_110041314.1">
    <property type="nucleotide sequence ID" value="NZ_QGTL01000017.1"/>
</dbReference>
<feature type="transmembrane region" description="Helical" evidence="1">
    <location>
        <begin position="24"/>
        <end position="54"/>
    </location>
</feature>
<keyword evidence="1" id="KW-1133">Transmembrane helix</keyword>
<keyword evidence="3" id="KW-1185">Reference proteome</keyword>
<reference evidence="2 3" key="1">
    <citation type="submission" date="2018-05" db="EMBL/GenBank/DDBJ databases">
        <title>Genomic Encyclopedia of Type Strains, Phase IV (KMG-IV): sequencing the most valuable type-strain genomes for metagenomic binning, comparative biology and taxonomic classification.</title>
        <authorList>
            <person name="Goeker M."/>
        </authorList>
    </citation>
    <scope>NUCLEOTIDE SEQUENCE [LARGE SCALE GENOMIC DNA]</scope>
    <source>
        <strain evidence="2 3">DSM 44717</strain>
    </source>
</reference>
<dbReference type="Proteomes" id="UP000246410">
    <property type="component" value="Unassembled WGS sequence"/>
</dbReference>
<accession>A0A317N3J7</accession>